<accession>A0A1X9YQI7</accession>
<protein>
    <submittedName>
        <fullName evidence="2">DUF4199 domain-containing protein</fullName>
    </submittedName>
</protein>
<gene>
    <name evidence="2" type="ORF">CA264_06570</name>
</gene>
<evidence type="ECO:0000256" key="1">
    <source>
        <dbReference type="SAM" id="Phobius"/>
    </source>
</evidence>
<reference evidence="3" key="1">
    <citation type="submission" date="2017-05" db="EMBL/GenBank/DDBJ databases">
        <authorList>
            <person name="Ray J."/>
            <person name="Price M."/>
            <person name="Deutschbauer A."/>
        </authorList>
    </citation>
    <scope>NUCLEOTIDE SEQUENCE [LARGE SCALE GENOMIC DNA]</scope>
    <source>
        <strain evidence="3">DSM 19842</strain>
    </source>
</reference>
<evidence type="ECO:0000313" key="2">
    <source>
        <dbReference type="EMBL" id="ARS35133.1"/>
    </source>
</evidence>
<feature type="transmembrane region" description="Helical" evidence="1">
    <location>
        <begin position="62"/>
        <end position="91"/>
    </location>
</feature>
<keyword evidence="1" id="KW-0812">Transmembrane</keyword>
<feature type="transmembrane region" description="Helical" evidence="1">
    <location>
        <begin position="111"/>
        <end position="137"/>
    </location>
</feature>
<keyword evidence="1" id="KW-0472">Membrane</keyword>
<dbReference type="Pfam" id="PF13858">
    <property type="entry name" value="DUF4199"/>
    <property type="match status" value="1"/>
</dbReference>
<dbReference type="InterPro" id="IPR025250">
    <property type="entry name" value="DUF4199"/>
</dbReference>
<feature type="transmembrane region" description="Helical" evidence="1">
    <location>
        <begin position="7"/>
        <end position="26"/>
    </location>
</feature>
<dbReference type="EMBL" id="CP021235">
    <property type="protein sequence ID" value="ARS35133.1"/>
    <property type="molecule type" value="Genomic_DNA"/>
</dbReference>
<dbReference type="AlphaFoldDB" id="A0A1X9YQI7"/>
<dbReference type="Proteomes" id="UP000266292">
    <property type="component" value="Chromosome"/>
</dbReference>
<proteinExistence type="predicted"/>
<dbReference type="OrthoDB" id="979246at2"/>
<organism evidence="2 3">
    <name type="scientific">Pontibacter actiniarum</name>
    <dbReference type="NCBI Taxonomy" id="323450"/>
    <lineage>
        <taxon>Bacteria</taxon>
        <taxon>Pseudomonadati</taxon>
        <taxon>Bacteroidota</taxon>
        <taxon>Cytophagia</taxon>
        <taxon>Cytophagales</taxon>
        <taxon>Hymenobacteraceae</taxon>
        <taxon>Pontibacter</taxon>
    </lineage>
</organism>
<dbReference type="STRING" id="709015.GCA_000472485_01317"/>
<dbReference type="RefSeq" id="WP_025605668.1">
    <property type="nucleotide sequence ID" value="NZ_CP021235.1"/>
</dbReference>
<keyword evidence="3" id="KW-1185">Reference proteome</keyword>
<keyword evidence="1" id="KW-1133">Transmembrane helix</keyword>
<name>A0A1X9YQI7_9BACT</name>
<feature type="transmembrane region" description="Helical" evidence="1">
    <location>
        <begin position="32"/>
        <end position="50"/>
    </location>
</feature>
<dbReference type="KEGG" id="pact:CA264_06570"/>
<sequence length="153" mass="16643">MEKTGLKYGLLTAAALIAYFMLMRVFGLADVIELRFLNGVIMAFGVVLAIKGYKERMHGKIGYFKGLATGIITAVVGTTLFAAFMVVYVKLGGEALIETLSAERYFGERVVATPGVVIFSVLMLEGVISGFMIAFIAMQYFKQREHKVPGGPS</sequence>
<evidence type="ECO:0000313" key="3">
    <source>
        <dbReference type="Proteomes" id="UP000266292"/>
    </source>
</evidence>